<evidence type="ECO:0000313" key="2">
    <source>
        <dbReference type="EMBL" id="MPC09596.1"/>
    </source>
</evidence>
<feature type="region of interest" description="Disordered" evidence="1">
    <location>
        <begin position="58"/>
        <end position="90"/>
    </location>
</feature>
<keyword evidence="3" id="KW-1185">Reference proteome</keyword>
<name>A0A5B7CMN2_PORTR</name>
<proteinExistence type="predicted"/>
<evidence type="ECO:0000256" key="1">
    <source>
        <dbReference type="SAM" id="MobiDB-lite"/>
    </source>
</evidence>
<reference evidence="2 3" key="1">
    <citation type="submission" date="2019-05" db="EMBL/GenBank/DDBJ databases">
        <title>Another draft genome of Portunus trituberculatus and its Hox gene families provides insights of decapod evolution.</title>
        <authorList>
            <person name="Jeong J.-H."/>
            <person name="Song I."/>
            <person name="Kim S."/>
            <person name="Choi T."/>
            <person name="Kim D."/>
            <person name="Ryu S."/>
            <person name="Kim W."/>
        </authorList>
    </citation>
    <scope>NUCLEOTIDE SEQUENCE [LARGE SCALE GENOMIC DNA]</scope>
    <source>
        <tissue evidence="2">Muscle</tissue>
    </source>
</reference>
<protein>
    <submittedName>
        <fullName evidence="2">Uncharacterized protein</fullName>
    </submittedName>
</protein>
<dbReference type="EMBL" id="VSRR010000076">
    <property type="protein sequence ID" value="MPC09596.1"/>
    <property type="molecule type" value="Genomic_DNA"/>
</dbReference>
<dbReference type="Proteomes" id="UP000324222">
    <property type="component" value="Unassembled WGS sequence"/>
</dbReference>
<comment type="caution">
    <text evidence="2">The sequence shown here is derived from an EMBL/GenBank/DDBJ whole genome shotgun (WGS) entry which is preliminary data.</text>
</comment>
<gene>
    <name evidence="2" type="ORF">E2C01_002211</name>
</gene>
<evidence type="ECO:0000313" key="3">
    <source>
        <dbReference type="Proteomes" id="UP000324222"/>
    </source>
</evidence>
<sequence length="108" mass="11369">MKTSRQPLYRLRPATARCCIASAPPPRLLPGPRSREECPAARVWECVPGGRAGGGTCGNHALISSPTAPPLEERSHSVHPRGARSAAQDVLVQQQLSTHSAAAVEVDG</sequence>
<dbReference type="AlphaFoldDB" id="A0A5B7CMN2"/>
<organism evidence="2 3">
    <name type="scientific">Portunus trituberculatus</name>
    <name type="common">Swimming crab</name>
    <name type="synonym">Neptunus trituberculatus</name>
    <dbReference type="NCBI Taxonomy" id="210409"/>
    <lineage>
        <taxon>Eukaryota</taxon>
        <taxon>Metazoa</taxon>
        <taxon>Ecdysozoa</taxon>
        <taxon>Arthropoda</taxon>
        <taxon>Crustacea</taxon>
        <taxon>Multicrustacea</taxon>
        <taxon>Malacostraca</taxon>
        <taxon>Eumalacostraca</taxon>
        <taxon>Eucarida</taxon>
        <taxon>Decapoda</taxon>
        <taxon>Pleocyemata</taxon>
        <taxon>Brachyura</taxon>
        <taxon>Eubrachyura</taxon>
        <taxon>Portunoidea</taxon>
        <taxon>Portunidae</taxon>
        <taxon>Portuninae</taxon>
        <taxon>Portunus</taxon>
    </lineage>
</organism>
<accession>A0A5B7CMN2</accession>